<keyword evidence="3" id="KW-1185">Reference proteome</keyword>
<dbReference type="OrthoDB" id="9887562at2"/>
<feature type="transmembrane region" description="Helical" evidence="1">
    <location>
        <begin position="7"/>
        <end position="28"/>
    </location>
</feature>
<dbReference type="AlphaFoldDB" id="A0A2U9SCN2"/>
<dbReference type="RefSeq" id="WP_111069511.1">
    <property type="nucleotide sequence ID" value="NZ_CP029832.1"/>
</dbReference>
<feature type="transmembrane region" description="Helical" evidence="1">
    <location>
        <begin position="34"/>
        <end position="55"/>
    </location>
</feature>
<dbReference type="KEGG" id="azm:DM194_21000"/>
<name>A0A2U9SCN2_9PROT</name>
<keyword evidence="1" id="KW-0472">Membrane</keyword>
<keyword evidence="1" id="KW-0812">Transmembrane</keyword>
<keyword evidence="1" id="KW-1133">Transmembrane helix</keyword>
<evidence type="ECO:0000313" key="3">
    <source>
        <dbReference type="Proteomes" id="UP000249605"/>
    </source>
</evidence>
<evidence type="ECO:0000256" key="1">
    <source>
        <dbReference type="SAM" id="Phobius"/>
    </source>
</evidence>
<geneLocation type="plasmid" evidence="2 3">
    <name>unnamed2</name>
</geneLocation>
<protein>
    <submittedName>
        <fullName evidence="2">Uncharacterized protein</fullName>
    </submittedName>
</protein>
<dbReference type="Proteomes" id="UP000249605">
    <property type="component" value="Plasmid unnamed2"/>
</dbReference>
<organism evidence="2 3">
    <name type="scientific">Azospirillum ramasamyi</name>
    <dbReference type="NCBI Taxonomy" id="682998"/>
    <lineage>
        <taxon>Bacteria</taxon>
        <taxon>Pseudomonadati</taxon>
        <taxon>Pseudomonadota</taxon>
        <taxon>Alphaproteobacteria</taxon>
        <taxon>Rhodospirillales</taxon>
        <taxon>Azospirillaceae</taxon>
        <taxon>Azospirillum</taxon>
    </lineage>
</organism>
<gene>
    <name evidence="2" type="ORF">DM194_21000</name>
</gene>
<accession>A0A2U9SCN2</accession>
<dbReference type="EMBL" id="CP029832">
    <property type="protein sequence ID" value="AWU96771.1"/>
    <property type="molecule type" value="Genomic_DNA"/>
</dbReference>
<reference evidence="2 3" key="1">
    <citation type="submission" date="2018-06" db="EMBL/GenBank/DDBJ databases">
        <title>Complete genome sequencing of Azospirillum sp. M2T2B2.</title>
        <authorList>
            <person name="Heo J."/>
            <person name="Kim S.-J."/>
            <person name="Kwon S.-W."/>
            <person name="Anandham R."/>
        </authorList>
    </citation>
    <scope>NUCLEOTIDE SEQUENCE [LARGE SCALE GENOMIC DNA]</scope>
    <source>
        <strain evidence="2 3">M2T2B2</strain>
        <plasmid evidence="2 3">unnamed2</plasmid>
    </source>
</reference>
<evidence type="ECO:0000313" key="2">
    <source>
        <dbReference type="EMBL" id="AWU96771.1"/>
    </source>
</evidence>
<keyword evidence="2" id="KW-0614">Plasmid</keyword>
<proteinExistence type="predicted"/>
<sequence length="78" mass="8294">MTYSRWAIGLAIAVITAIGFLLALDWVTDGQLGAWAPYSIGVALILLMLLSFGAMPRAAATRASRRGEEGNLERGGRS</sequence>